<dbReference type="SUPFAM" id="SSF48464">
    <property type="entry name" value="ENTH/VHS domain"/>
    <property type="match status" value="1"/>
</dbReference>
<evidence type="ECO:0000256" key="2">
    <source>
        <dbReference type="ARBA" id="ARBA00004601"/>
    </source>
</evidence>
<dbReference type="Gene3D" id="1.25.40.90">
    <property type="match status" value="1"/>
</dbReference>
<dbReference type="EMBL" id="BLXT01002845">
    <property type="protein sequence ID" value="GFN98349.1"/>
    <property type="molecule type" value="Genomic_DNA"/>
</dbReference>
<dbReference type="AlphaFoldDB" id="A0AAV3ZUP0"/>
<reference evidence="7 8" key="1">
    <citation type="journal article" date="2021" name="Elife">
        <title>Chloroplast acquisition without the gene transfer in kleptoplastic sea slugs, Plakobranchus ocellatus.</title>
        <authorList>
            <person name="Maeda T."/>
            <person name="Takahashi S."/>
            <person name="Yoshida T."/>
            <person name="Shimamura S."/>
            <person name="Takaki Y."/>
            <person name="Nagai Y."/>
            <person name="Toyoda A."/>
            <person name="Suzuki Y."/>
            <person name="Arimoto A."/>
            <person name="Ishii H."/>
            <person name="Satoh N."/>
            <person name="Nishiyama T."/>
            <person name="Hasebe M."/>
            <person name="Maruyama T."/>
            <person name="Minagawa J."/>
            <person name="Obokata J."/>
            <person name="Shigenobu S."/>
        </authorList>
    </citation>
    <scope>NUCLEOTIDE SEQUENCE [LARGE SCALE GENOMIC DNA]</scope>
</reference>
<dbReference type="PROSITE" id="PS50942">
    <property type="entry name" value="ENTH"/>
    <property type="match status" value="1"/>
</dbReference>
<gene>
    <name evidence="7" type="ORF">PoB_002485500</name>
</gene>
<dbReference type="InterPro" id="IPR039273">
    <property type="entry name" value="TEPSIN"/>
</dbReference>
<accession>A0AAV3ZUP0</accession>
<name>A0AAV3ZUP0_9GAST</name>
<evidence type="ECO:0000313" key="8">
    <source>
        <dbReference type="Proteomes" id="UP000735302"/>
    </source>
</evidence>
<dbReference type="InterPro" id="IPR013809">
    <property type="entry name" value="ENTH"/>
</dbReference>
<feature type="domain" description="ENTH" evidence="6">
    <location>
        <begin position="11"/>
        <end position="144"/>
    </location>
</feature>
<sequence>MHTRQNVGFGGQKISFVSKINLLLKATSDDKTVTPGGLYKEINDITYEHVDYNSSLAEFLVDRLRHKSCHVKIKVLKLIKHLLENGSGEFTQSIRIYSTIIQECTKFGGPPDPMLGNAPYLVIRKIATAVCESLYSETPRDSTKPPEVKYGGLGPVGPVQTGGNIQGFGNAVPNQSKGLGETILGGIEKLSAKMSETPSDRQAALLASLDMSGSTRNYQPPTFPLPVELWKNPGILQDSFPSPVTESKKDVVVISKAKRRVKGPTPGKAGGGWGDDDDDDEEEEKDQVESEDENESQNAVCSSRQCDHKAEVTTDSLNYPSTSSGSVQNKAFSREYKLVAETLSCGSTGPGGELLVPSEVAAFRDQAAEMCCPALVELLAQELVQASQGSALRSLQLLEGIVYSQKKLISVEEVSCIAREALVRCLTNNQTGDHTLKKYPQLQRESIPCTRLDSEPQHGIQTPNSPEGITVCPSDGRDGVSEKPEACSVLTSALFVKSAKLILTLERLFSYKDSGARGNPEIRG</sequence>
<comment type="subcellular location">
    <subcellularLocation>
        <location evidence="1">Cytoplasmic vesicle</location>
    </subcellularLocation>
    <subcellularLocation>
        <location evidence="2">Golgi apparatus</location>
        <location evidence="2">trans-Golgi network</location>
    </subcellularLocation>
</comment>
<evidence type="ECO:0000256" key="1">
    <source>
        <dbReference type="ARBA" id="ARBA00004541"/>
    </source>
</evidence>
<dbReference type="InterPro" id="IPR008942">
    <property type="entry name" value="ENTH_VHS"/>
</dbReference>
<dbReference type="InterPro" id="IPR035802">
    <property type="entry name" value="ENTH/VHS_tepsin"/>
</dbReference>
<organism evidence="7 8">
    <name type="scientific">Plakobranchus ocellatus</name>
    <dbReference type="NCBI Taxonomy" id="259542"/>
    <lineage>
        <taxon>Eukaryota</taxon>
        <taxon>Metazoa</taxon>
        <taxon>Spiralia</taxon>
        <taxon>Lophotrochozoa</taxon>
        <taxon>Mollusca</taxon>
        <taxon>Gastropoda</taxon>
        <taxon>Heterobranchia</taxon>
        <taxon>Euthyneura</taxon>
        <taxon>Panpulmonata</taxon>
        <taxon>Sacoglossa</taxon>
        <taxon>Placobranchoidea</taxon>
        <taxon>Plakobranchidae</taxon>
        <taxon>Plakobranchus</taxon>
    </lineage>
</organism>
<dbReference type="PANTHER" id="PTHR21514">
    <property type="entry name" value="AP-4 COMPLEX ACCESSORY SUBUNIT TEPSIN"/>
    <property type="match status" value="1"/>
</dbReference>
<evidence type="ECO:0000256" key="3">
    <source>
        <dbReference type="ARBA" id="ARBA00023034"/>
    </source>
</evidence>
<dbReference type="GO" id="GO:0031410">
    <property type="term" value="C:cytoplasmic vesicle"/>
    <property type="evidence" value="ECO:0007669"/>
    <property type="project" value="UniProtKB-SubCell"/>
</dbReference>
<keyword evidence="4" id="KW-0968">Cytoplasmic vesicle</keyword>
<keyword evidence="3" id="KW-0333">Golgi apparatus</keyword>
<feature type="compositionally biased region" description="Acidic residues" evidence="5">
    <location>
        <begin position="274"/>
        <end position="295"/>
    </location>
</feature>
<evidence type="ECO:0000256" key="4">
    <source>
        <dbReference type="ARBA" id="ARBA00023329"/>
    </source>
</evidence>
<comment type="caution">
    <text evidence="7">The sequence shown here is derived from an EMBL/GenBank/DDBJ whole genome shotgun (WGS) entry which is preliminary data.</text>
</comment>
<dbReference type="Pfam" id="PF01417">
    <property type="entry name" value="ENTH"/>
    <property type="match status" value="1"/>
</dbReference>
<keyword evidence="8" id="KW-1185">Reference proteome</keyword>
<dbReference type="Proteomes" id="UP000735302">
    <property type="component" value="Unassembled WGS sequence"/>
</dbReference>
<evidence type="ECO:0000259" key="6">
    <source>
        <dbReference type="PROSITE" id="PS50942"/>
    </source>
</evidence>
<feature type="region of interest" description="Disordered" evidence="5">
    <location>
        <begin position="257"/>
        <end position="305"/>
    </location>
</feature>
<dbReference type="CDD" id="cd03572">
    <property type="entry name" value="ENTH_like_Tepsin"/>
    <property type="match status" value="1"/>
</dbReference>
<protein>
    <submittedName>
        <fullName evidence="7">Ap-4 complex accessory subunit tepsin-like</fullName>
    </submittedName>
</protein>
<proteinExistence type="predicted"/>
<evidence type="ECO:0000313" key="7">
    <source>
        <dbReference type="EMBL" id="GFN98349.1"/>
    </source>
</evidence>
<evidence type="ECO:0000256" key="5">
    <source>
        <dbReference type="SAM" id="MobiDB-lite"/>
    </source>
</evidence>
<dbReference type="GO" id="GO:0032588">
    <property type="term" value="C:trans-Golgi network membrane"/>
    <property type="evidence" value="ECO:0007669"/>
    <property type="project" value="TreeGrafter"/>
</dbReference>
<dbReference type="PANTHER" id="PTHR21514:SF0">
    <property type="entry name" value="AP-4 COMPLEX ACCESSORY SUBUNIT TEPSIN"/>
    <property type="match status" value="1"/>
</dbReference>